<name>A0ABX8UZ32_9BURK</name>
<dbReference type="Proteomes" id="UP000826462">
    <property type="component" value="Chromosome 2"/>
</dbReference>
<dbReference type="EMBL" id="CP080096">
    <property type="protein sequence ID" value="QYD73552.1"/>
    <property type="molecule type" value="Genomic_DNA"/>
</dbReference>
<dbReference type="RefSeq" id="WP_219803404.1">
    <property type="nucleotide sequence ID" value="NZ_CP080096.1"/>
</dbReference>
<reference evidence="7 8" key="1">
    <citation type="submission" date="2021-07" db="EMBL/GenBank/DDBJ databases">
        <title>Paraburkholderia edwinii protects Aspergillus sp. from phenazines by acting as a toxin sponge.</title>
        <authorList>
            <person name="Dahlstrom K.M."/>
            <person name="Newman D.K."/>
        </authorList>
    </citation>
    <scope>NUCLEOTIDE SEQUENCE [LARGE SCALE GENOMIC DNA]</scope>
    <source>
        <strain evidence="7 8">Pe01</strain>
    </source>
</reference>
<dbReference type="InterPro" id="IPR005829">
    <property type="entry name" value="Sugar_transporter_CS"/>
</dbReference>
<dbReference type="PROSITE" id="PS00216">
    <property type="entry name" value="SUGAR_TRANSPORT_1"/>
    <property type="match status" value="1"/>
</dbReference>
<dbReference type="Pfam" id="PF07690">
    <property type="entry name" value="MFS_1"/>
    <property type="match status" value="1"/>
</dbReference>
<evidence type="ECO:0000256" key="2">
    <source>
        <dbReference type="ARBA" id="ARBA00022692"/>
    </source>
</evidence>
<feature type="transmembrane region" description="Helical" evidence="5">
    <location>
        <begin position="123"/>
        <end position="143"/>
    </location>
</feature>
<dbReference type="PROSITE" id="PS50850">
    <property type="entry name" value="MFS"/>
    <property type="match status" value="1"/>
</dbReference>
<feature type="transmembrane region" description="Helical" evidence="5">
    <location>
        <begin position="150"/>
        <end position="170"/>
    </location>
</feature>
<feature type="transmembrane region" description="Helical" evidence="5">
    <location>
        <begin position="234"/>
        <end position="251"/>
    </location>
</feature>
<evidence type="ECO:0000256" key="5">
    <source>
        <dbReference type="SAM" id="Phobius"/>
    </source>
</evidence>
<dbReference type="Gene3D" id="1.20.1250.20">
    <property type="entry name" value="MFS general substrate transporter like domains"/>
    <property type="match status" value="2"/>
</dbReference>
<feature type="transmembrane region" description="Helical" evidence="5">
    <location>
        <begin position="62"/>
        <end position="82"/>
    </location>
</feature>
<evidence type="ECO:0000313" key="8">
    <source>
        <dbReference type="Proteomes" id="UP000826462"/>
    </source>
</evidence>
<feature type="transmembrane region" description="Helical" evidence="5">
    <location>
        <begin position="359"/>
        <end position="381"/>
    </location>
</feature>
<feature type="transmembrane region" description="Helical" evidence="5">
    <location>
        <begin position="94"/>
        <end position="117"/>
    </location>
</feature>
<accession>A0ABX8UZ32</accession>
<keyword evidence="3 5" id="KW-1133">Transmembrane helix</keyword>
<feature type="transmembrane region" description="Helical" evidence="5">
    <location>
        <begin position="27"/>
        <end position="50"/>
    </location>
</feature>
<dbReference type="InterPro" id="IPR011701">
    <property type="entry name" value="MFS"/>
</dbReference>
<sequence>MKTRAISSETDKTRRWYHDITWAQWKVLIAAWGVWVMDAVDFLAITFVLRDIATTFNVTLDTASLLLLATYGVRWIGGLLFGSLSDRIGRKIPLLITLTWFTVGAALTGAAPTFALLAAFRLFLGFGMAPGFSLGATMVAEAWPEKHRAIGIGILDTGWGLGAIGAAMAYNWVYPAFGWRGMFFIGIPPAILLGLFIVFMVPEAQAWKEAKREPIMSWRDNPAVVLFARYPRRVAYLGLLMLVLCFGSWPFQGLLPTYLKSLQMAPGAISWITSASAIGQVCGFFASGFIAERIGRRLALGGMLAIGSLFVAALVFSASSFGIALPLAFLAGFFLVGSSGIWGTVLTENLPRDVRASGVGLLYNVGVIGGGMAPFIVLSTIHRVNTTLAIGIAAFSVGAAVAALIVLKFVRETKGLRLQDIDKS</sequence>
<dbReference type="SUPFAM" id="SSF103473">
    <property type="entry name" value="MFS general substrate transporter"/>
    <property type="match status" value="1"/>
</dbReference>
<organism evidence="7 8">
    <name type="scientific">Paraburkholderia edwinii</name>
    <dbReference type="NCBI Taxonomy" id="2861782"/>
    <lineage>
        <taxon>Bacteria</taxon>
        <taxon>Pseudomonadati</taxon>
        <taxon>Pseudomonadota</taxon>
        <taxon>Betaproteobacteria</taxon>
        <taxon>Burkholderiales</taxon>
        <taxon>Burkholderiaceae</taxon>
        <taxon>Paraburkholderia</taxon>
    </lineage>
</organism>
<keyword evidence="4 5" id="KW-0472">Membrane</keyword>
<protein>
    <submittedName>
        <fullName evidence="7">MFS transporter</fullName>
    </submittedName>
</protein>
<feature type="transmembrane region" description="Helical" evidence="5">
    <location>
        <begin position="182"/>
        <end position="202"/>
    </location>
</feature>
<keyword evidence="2 5" id="KW-0812">Transmembrane</keyword>
<feature type="transmembrane region" description="Helical" evidence="5">
    <location>
        <begin position="271"/>
        <end position="291"/>
    </location>
</feature>
<dbReference type="InterPro" id="IPR020846">
    <property type="entry name" value="MFS_dom"/>
</dbReference>
<feature type="transmembrane region" description="Helical" evidence="5">
    <location>
        <begin position="387"/>
        <end position="407"/>
    </location>
</feature>
<evidence type="ECO:0000256" key="3">
    <source>
        <dbReference type="ARBA" id="ARBA00022989"/>
    </source>
</evidence>
<evidence type="ECO:0000256" key="1">
    <source>
        <dbReference type="ARBA" id="ARBA00004141"/>
    </source>
</evidence>
<keyword evidence="8" id="KW-1185">Reference proteome</keyword>
<evidence type="ECO:0000313" key="7">
    <source>
        <dbReference type="EMBL" id="QYD73552.1"/>
    </source>
</evidence>
<gene>
    <name evidence="7" type="ORF">KZJ38_28460</name>
</gene>
<feature type="transmembrane region" description="Helical" evidence="5">
    <location>
        <begin position="298"/>
        <end position="317"/>
    </location>
</feature>
<feature type="domain" description="Major facilitator superfamily (MFS) profile" evidence="6">
    <location>
        <begin position="27"/>
        <end position="414"/>
    </location>
</feature>
<dbReference type="PANTHER" id="PTHR23508">
    <property type="entry name" value="CARBOXYLIC ACID TRANSPORTER PROTEIN HOMOLOG"/>
    <property type="match status" value="1"/>
</dbReference>
<proteinExistence type="predicted"/>
<comment type="subcellular location">
    <subcellularLocation>
        <location evidence="1">Membrane</location>
        <topology evidence="1">Multi-pass membrane protein</topology>
    </subcellularLocation>
</comment>
<evidence type="ECO:0000259" key="6">
    <source>
        <dbReference type="PROSITE" id="PS50850"/>
    </source>
</evidence>
<feature type="transmembrane region" description="Helical" evidence="5">
    <location>
        <begin position="323"/>
        <end position="347"/>
    </location>
</feature>
<evidence type="ECO:0000256" key="4">
    <source>
        <dbReference type="ARBA" id="ARBA00023136"/>
    </source>
</evidence>
<dbReference type="PANTHER" id="PTHR23508:SF10">
    <property type="entry name" value="CARBOXYLIC ACID TRANSPORTER PROTEIN HOMOLOG"/>
    <property type="match status" value="1"/>
</dbReference>
<dbReference type="InterPro" id="IPR036259">
    <property type="entry name" value="MFS_trans_sf"/>
</dbReference>